<comment type="caution">
    <text evidence="3">The sequence shown here is derived from an EMBL/GenBank/DDBJ whole genome shotgun (WGS) entry which is preliminary data.</text>
</comment>
<keyword evidence="2" id="KW-1133">Transmembrane helix</keyword>
<evidence type="ECO:0000256" key="1">
    <source>
        <dbReference type="SAM" id="MobiDB-lite"/>
    </source>
</evidence>
<dbReference type="EMBL" id="BJWG01000001">
    <property type="protein sequence ID" value="GEL93461.1"/>
    <property type="molecule type" value="Genomic_DNA"/>
</dbReference>
<protein>
    <recommendedName>
        <fullName evidence="5">Trp biosynthesis protein</fullName>
    </recommendedName>
</protein>
<evidence type="ECO:0000256" key="2">
    <source>
        <dbReference type="SAM" id="Phobius"/>
    </source>
</evidence>
<proteinExistence type="predicted"/>
<keyword evidence="4" id="KW-1185">Reference proteome</keyword>
<evidence type="ECO:0008006" key="5">
    <source>
        <dbReference type="Google" id="ProtNLM"/>
    </source>
</evidence>
<dbReference type="Proteomes" id="UP000321720">
    <property type="component" value="Unassembled WGS sequence"/>
</dbReference>
<evidence type="ECO:0000313" key="3">
    <source>
        <dbReference type="EMBL" id="GEL93461.1"/>
    </source>
</evidence>
<keyword evidence="2" id="KW-0472">Membrane</keyword>
<feature type="transmembrane region" description="Helical" evidence="2">
    <location>
        <begin position="106"/>
        <end position="128"/>
    </location>
</feature>
<evidence type="ECO:0000313" key="4">
    <source>
        <dbReference type="Proteomes" id="UP000321720"/>
    </source>
</evidence>
<reference evidence="3 4" key="1">
    <citation type="submission" date="2019-07" db="EMBL/GenBank/DDBJ databases">
        <title>Whole genome shotgun sequence of Cellulomonas composti NBRC 100758.</title>
        <authorList>
            <person name="Hosoyama A."/>
            <person name="Uohara A."/>
            <person name="Ohji S."/>
            <person name="Ichikawa N."/>
        </authorList>
    </citation>
    <scope>NUCLEOTIDE SEQUENCE [LARGE SCALE GENOMIC DNA]</scope>
    <source>
        <strain evidence="3 4">NBRC 100758</strain>
    </source>
</reference>
<dbReference type="OrthoDB" id="4829889at2"/>
<feature type="region of interest" description="Disordered" evidence="1">
    <location>
        <begin position="1"/>
        <end position="33"/>
    </location>
</feature>
<dbReference type="Pfam" id="PF09534">
    <property type="entry name" value="Trp_oprn_chp"/>
    <property type="match status" value="1"/>
</dbReference>
<accession>A0A511J644</accession>
<gene>
    <name evidence="3" type="ORF">CCO02nite_01190</name>
</gene>
<feature type="transmembrane region" description="Helical" evidence="2">
    <location>
        <begin position="38"/>
        <end position="58"/>
    </location>
</feature>
<feature type="transmembrane region" description="Helical" evidence="2">
    <location>
        <begin position="78"/>
        <end position="99"/>
    </location>
</feature>
<dbReference type="AlphaFoldDB" id="A0A511J644"/>
<dbReference type="RefSeq" id="WP_146841033.1">
    <property type="nucleotide sequence ID" value="NZ_BJWG01000001.1"/>
</dbReference>
<name>A0A511J644_9CELL</name>
<keyword evidence="2" id="KW-0812">Transmembrane</keyword>
<dbReference type="InterPro" id="IPR019051">
    <property type="entry name" value="Trp_biosyn_TM_oprn/chp"/>
</dbReference>
<sequence>MTVPSGPSGPQPGERGSDEGAGPAPAPERRSRSGRGRAALAVLLLAGLSALVGVPTWLTAHGTSALAGDVTVRVPGSHAAPAIVGAAFVLAAAAAALALVGRIGRWVVAVVVVGAGVLVVAGAVGVLADPGGAAAGAVADATGVAHVVGDVEVSVWPWVAAVLGLVTVVCGGWLVRASRAWAGSGRHDVDAGGAGGTADAAHASAPVDDERAAWDALSRGDDPS</sequence>
<feature type="transmembrane region" description="Helical" evidence="2">
    <location>
        <begin position="155"/>
        <end position="175"/>
    </location>
</feature>
<organism evidence="3 4">
    <name type="scientific">Cellulomonas composti</name>
    <dbReference type="NCBI Taxonomy" id="266130"/>
    <lineage>
        <taxon>Bacteria</taxon>
        <taxon>Bacillati</taxon>
        <taxon>Actinomycetota</taxon>
        <taxon>Actinomycetes</taxon>
        <taxon>Micrococcales</taxon>
        <taxon>Cellulomonadaceae</taxon>
        <taxon>Cellulomonas</taxon>
    </lineage>
</organism>